<evidence type="ECO:0000256" key="1">
    <source>
        <dbReference type="SAM" id="Phobius"/>
    </source>
</evidence>
<evidence type="ECO:0000313" key="2">
    <source>
        <dbReference type="EMBL" id="MBL0743838.1"/>
    </source>
</evidence>
<evidence type="ECO:0000313" key="3">
    <source>
        <dbReference type="Proteomes" id="UP000613030"/>
    </source>
</evidence>
<comment type="caution">
    <text evidence="2">The sequence shown here is derived from an EMBL/GenBank/DDBJ whole genome shotgun (WGS) entry which is preliminary data.</text>
</comment>
<accession>A0ABS1KWI9</accession>
<dbReference type="Pfam" id="PF20136">
    <property type="entry name" value="DUF6526"/>
    <property type="match status" value="1"/>
</dbReference>
<proteinExistence type="predicted"/>
<name>A0ABS1KWI9_9BACT</name>
<organism evidence="2 3">
    <name type="scientific">Chryseolinea lacunae</name>
    <dbReference type="NCBI Taxonomy" id="2801331"/>
    <lineage>
        <taxon>Bacteria</taxon>
        <taxon>Pseudomonadati</taxon>
        <taxon>Bacteroidota</taxon>
        <taxon>Cytophagia</taxon>
        <taxon>Cytophagales</taxon>
        <taxon>Fulvivirgaceae</taxon>
        <taxon>Chryseolinea</taxon>
    </lineage>
</organism>
<dbReference type="InterPro" id="IPR045385">
    <property type="entry name" value="DUF6526"/>
</dbReference>
<feature type="transmembrane region" description="Helical" evidence="1">
    <location>
        <begin position="12"/>
        <end position="36"/>
    </location>
</feature>
<keyword evidence="3" id="KW-1185">Reference proteome</keyword>
<dbReference type="RefSeq" id="WP_202013360.1">
    <property type="nucleotide sequence ID" value="NZ_JAERRB010000008.1"/>
</dbReference>
<gene>
    <name evidence="2" type="ORF">JI741_21585</name>
</gene>
<keyword evidence="1" id="KW-0812">Transmembrane</keyword>
<dbReference type="EMBL" id="JAERRB010000008">
    <property type="protein sequence ID" value="MBL0743838.1"/>
    <property type="molecule type" value="Genomic_DNA"/>
</dbReference>
<sequence length="145" mass="17327">MKQQDYANHVRYYAPHHFVFYPVVLTCAGMCTYFMFHPPSEVVVWLALGGQFMLLSWLSFMMRQHYGLINQNRTVRLELRLRYYILTQQRFEAVEQQLTFNQIAALRFASDAEFVDLTQRALREKLSPDQIKQSIKQWLPDTMRV</sequence>
<keyword evidence="1" id="KW-1133">Transmembrane helix</keyword>
<reference evidence="2 3" key="1">
    <citation type="submission" date="2021-01" db="EMBL/GenBank/DDBJ databases">
        <title>Chryseolinea sp. Jin1 Genome sequencing and assembly.</title>
        <authorList>
            <person name="Kim I."/>
        </authorList>
    </citation>
    <scope>NUCLEOTIDE SEQUENCE [LARGE SCALE GENOMIC DNA]</scope>
    <source>
        <strain evidence="2 3">Jin1</strain>
    </source>
</reference>
<protein>
    <submittedName>
        <fullName evidence="2">Uncharacterized protein</fullName>
    </submittedName>
</protein>
<dbReference type="Proteomes" id="UP000613030">
    <property type="component" value="Unassembled WGS sequence"/>
</dbReference>
<keyword evidence="1" id="KW-0472">Membrane</keyword>
<feature type="transmembrane region" description="Helical" evidence="1">
    <location>
        <begin position="42"/>
        <end position="60"/>
    </location>
</feature>